<dbReference type="Gene3D" id="1.10.10.10">
    <property type="entry name" value="Winged helix-like DNA-binding domain superfamily/Winged helix DNA-binding domain"/>
    <property type="match status" value="1"/>
</dbReference>
<dbReference type="InterPro" id="IPR001497">
    <property type="entry name" value="MethylDNA_cys_MeTrfase_AS"/>
</dbReference>
<keyword evidence="12" id="KW-1185">Reference proteome</keyword>
<dbReference type="FunFam" id="1.10.10.10:FF:000214">
    <property type="entry name" value="Methylated-DNA--protein-cysteine methyltransferase"/>
    <property type="match status" value="1"/>
</dbReference>
<keyword evidence="4 11" id="KW-0489">Methyltransferase</keyword>
<dbReference type="OrthoDB" id="9802228at2"/>
<evidence type="ECO:0000259" key="9">
    <source>
        <dbReference type="Pfam" id="PF01035"/>
    </source>
</evidence>
<protein>
    <recommendedName>
        <fullName evidence="3">methylated-DNA--[protein]-cysteine S-methyltransferase</fullName>
        <ecNumber evidence="3">2.1.1.63</ecNumber>
    </recommendedName>
</protein>
<dbReference type="InterPro" id="IPR036631">
    <property type="entry name" value="MGMT_N_sf"/>
</dbReference>
<reference evidence="12" key="1">
    <citation type="submission" date="2016-10" db="EMBL/GenBank/DDBJ databases">
        <authorList>
            <person name="Varghese N."/>
            <person name="Submissions S."/>
        </authorList>
    </citation>
    <scope>NUCLEOTIDE SEQUENCE [LARGE SCALE GENOMIC DNA]</scope>
    <source>
        <strain evidence="12">CGMCC 1.11101</strain>
    </source>
</reference>
<dbReference type="InterPro" id="IPR008332">
    <property type="entry name" value="MethylG_MeTrfase_N"/>
</dbReference>
<dbReference type="Proteomes" id="UP000198867">
    <property type="component" value="Unassembled WGS sequence"/>
</dbReference>
<evidence type="ECO:0000313" key="11">
    <source>
        <dbReference type="EMBL" id="SFN76978.1"/>
    </source>
</evidence>
<dbReference type="GO" id="GO:0032259">
    <property type="term" value="P:methylation"/>
    <property type="evidence" value="ECO:0007669"/>
    <property type="project" value="UniProtKB-KW"/>
</dbReference>
<dbReference type="PANTHER" id="PTHR10815:SF5">
    <property type="entry name" value="METHYLATED-DNA--PROTEIN-CYSTEINE METHYLTRANSFERASE"/>
    <property type="match status" value="1"/>
</dbReference>
<dbReference type="Pfam" id="PF02870">
    <property type="entry name" value="Methyltransf_1N"/>
    <property type="match status" value="1"/>
</dbReference>
<sequence>MPSPLGRIELTSDGFAVTGVQIERDGRLPRDGFREASIDVLVAAAEQLAEYFDGKRRTFDAPVAAEGTPFQLRVWSALAEVPFGTATTYGLLGREAGLSIAGRAVGGAIRANPLPLLVPCHRVLSSARRVVGYSQGQGVQTKVWLLDHEAISYR</sequence>
<dbReference type="PROSITE" id="PS00374">
    <property type="entry name" value="MGMT"/>
    <property type="match status" value="1"/>
</dbReference>
<dbReference type="InterPro" id="IPR036388">
    <property type="entry name" value="WH-like_DNA-bd_sf"/>
</dbReference>
<keyword evidence="6" id="KW-0227">DNA damage</keyword>
<dbReference type="InterPro" id="IPR014048">
    <property type="entry name" value="MethylDNA_cys_MeTrfase_DNA-bd"/>
</dbReference>
<comment type="catalytic activity">
    <reaction evidence="1">
        <text>a 4-O-methyl-thymidine in DNA + L-cysteinyl-[protein] = a thymidine in DNA + S-methyl-L-cysteinyl-[protein]</text>
        <dbReference type="Rhea" id="RHEA:53428"/>
        <dbReference type="Rhea" id="RHEA-COMP:10131"/>
        <dbReference type="Rhea" id="RHEA-COMP:10132"/>
        <dbReference type="Rhea" id="RHEA-COMP:13555"/>
        <dbReference type="Rhea" id="RHEA-COMP:13556"/>
        <dbReference type="ChEBI" id="CHEBI:29950"/>
        <dbReference type="ChEBI" id="CHEBI:82612"/>
        <dbReference type="ChEBI" id="CHEBI:137386"/>
        <dbReference type="ChEBI" id="CHEBI:137387"/>
        <dbReference type="EC" id="2.1.1.63"/>
    </reaction>
</comment>
<dbReference type="Pfam" id="PF01035">
    <property type="entry name" value="DNA_binding_1"/>
    <property type="match status" value="1"/>
</dbReference>
<comment type="similarity">
    <text evidence="2">Belongs to the MGMT family.</text>
</comment>
<dbReference type="CDD" id="cd06445">
    <property type="entry name" value="ATase"/>
    <property type="match status" value="1"/>
</dbReference>
<dbReference type="AlphaFoldDB" id="A0A1I5BQN4"/>
<evidence type="ECO:0000256" key="4">
    <source>
        <dbReference type="ARBA" id="ARBA00022603"/>
    </source>
</evidence>
<accession>A0A1I5BQN4</accession>
<evidence type="ECO:0000256" key="1">
    <source>
        <dbReference type="ARBA" id="ARBA00001286"/>
    </source>
</evidence>
<evidence type="ECO:0000256" key="6">
    <source>
        <dbReference type="ARBA" id="ARBA00022763"/>
    </source>
</evidence>
<dbReference type="STRING" id="995034.SAMN05216219_2040"/>
<evidence type="ECO:0000313" key="12">
    <source>
        <dbReference type="Proteomes" id="UP000198867"/>
    </source>
</evidence>
<evidence type="ECO:0000256" key="5">
    <source>
        <dbReference type="ARBA" id="ARBA00022679"/>
    </source>
</evidence>
<dbReference type="SUPFAM" id="SSF53155">
    <property type="entry name" value="Methylated DNA-protein cysteine methyltransferase domain"/>
    <property type="match status" value="1"/>
</dbReference>
<dbReference type="EMBL" id="FOVM01000005">
    <property type="protein sequence ID" value="SFN76978.1"/>
    <property type="molecule type" value="Genomic_DNA"/>
</dbReference>
<evidence type="ECO:0000256" key="8">
    <source>
        <dbReference type="ARBA" id="ARBA00049348"/>
    </source>
</evidence>
<dbReference type="Gene3D" id="3.30.160.70">
    <property type="entry name" value="Methylated DNA-protein cysteine methyltransferase domain"/>
    <property type="match status" value="1"/>
</dbReference>
<dbReference type="InterPro" id="IPR036217">
    <property type="entry name" value="MethylDNA_cys_MeTrfase_DNAb"/>
</dbReference>
<evidence type="ECO:0000256" key="2">
    <source>
        <dbReference type="ARBA" id="ARBA00008711"/>
    </source>
</evidence>
<dbReference type="GO" id="GO:0006281">
    <property type="term" value="P:DNA repair"/>
    <property type="evidence" value="ECO:0007669"/>
    <property type="project" value="UniProtKB-KW"/>
</dbReference>
<organism evidence="11 12">
    <name type="scientific">Mycetocola miduiensis</name>
    <dbReference type="NCBI Taxonomy" id="995034"/>
    <lineage>
        <taxon>Bacteria</taxon>
        <taxon>Bacillati</taxon>
        <taxon>Actinomycetota</taxon>
        <taxon>Actinomycetes</taxon>
        <taxon>Micrococcales</taxon>
        <taxon>Microbacteriaceae</taxon>
        <taxon>Mycetocola</taxon>
    </lineage>
</organism>
<dbReference type="NCBIfam" id="TIGR00589">
    <property type="entry name" value="ogt"/>
    <property type="match status" value="1"/>
</dbReference>
<evidence type="ECO:0000259" key="10">
    <source>
        <dbReference type="Pfam" id="PF02870"/>
    </source>
</evidence>
<evidence type="ECO:0000256" key="7">
    <source>
        <dbReference type="ARBA" id="ARBA00023204"/>
    </source>
</evidence>
<keyword evidence="5 11" id="KW-0808">Transferase</keyword>
<dbReference type="GO" id="GO:0003908">
    <property type="term" value="F:methylated-DNA-[protein]-cysteine S-methyltransferase activity"/>
    <property type="evidence" value="ECO:0007669"/>
    <property type="project" value="UniProtKB-EC"/>
</dbReference>
<dbReference type="PANTHER" id="PTHR10815">
    <property type="entry name" value="METHYLATED-DNA--PROTEIN-CYSTEINE METHYLTRANSFERASE"/>
    <property type="match status" value="1"/>
</dbReference>
<comment type="catalytic activity">
    <reaction evidence="8">
        <text>a 6-O-methyl-2'-deoxyguanosine in DNA + L-cysteinyl-[protein] = S-methyl-L-cysteinyl-[protein] + a 2'-deoxyguanosine in DNA</text>
        <dbReference type="Rhea" id="RHEA:24000"/>
        <dbReference type="Rhea" id="RHEA-COMP:10131"/>
        <dbReference type="Rhea" id="RHEA-COMP:10132"/>
        <dbReference type="Rhea" id="RHEA-COMP:11367"/>
        <dbReference type="Rhea" id="RHEA-COMP:11368"/>
        <dbReference type="ChEBI" id="CHEBI:29950"/>
        <dbReference type="ChEBI" id="CHEBI:82612"/>
        <dbReference type="ChEBI" id="CHEBI:85445"/>
        <dbReference type="ChEBI" id="CHEBI:85448"/>
        <dbReference type="EC" id="2.1.1.63"/>
    </reaction>
</comment>
<dbReference type="EC" id="2.1.1.63" evidence="3"/>
<feature type="domain" description="Methylguanine DNA methyltransferase ribonuclease-like" evidence="10">
    <location>
        <begin position="2"/>
        <end position="64"/>
    </location>
</feature>
<gene>
    <name evidence="11" type="ORF">SAMN05216219_2040</name>
</gene>
<evidence type="ECO:0000256" key="3">
    <source>
        <dbReference type="ARBA" id="ARBA00011918"/>
    </source>
</evidence>
<feature type="domain" description="Methylated-DNA-[protein]-cysteine S-methyltransferase DNA binding" evidence="9">
    <location>
        <begin position="69"/>
        <end position="150"/>
    </location>
</feature>
<name>A0A1I5BQN4_9MICO</name>
<dbReference type="SUPFAM" id="SSF46767">
    <property type="entry name" value="Methylated DNA-protein cysteine methyltransferase, C-terminal domain"/>
    <property type="match status" value="1"/>
</dbReference>
<proteinExistence type="inferred from homology"/>
<keyword evidence="7" id="KW-0234">DNA repair</keyword>